<evidence type="ECO:0000256" key="1">
    <source>
        <dbReference type="SAM" id="MobiDB-lite"/>
    </source>
</evidence>
<organism evidence="2 3">
    <name type="scientific">Trichinella pseudospiralis</name>
    <name type="common">Parasitic roundworm</name>
    <dbReference type="NCBI Taxonomy" id="6337"/>
    <lineage>
        <taxon>Eukaryota</taxon>
        <taxon>Metazoa</taxon>
        <taxon>Ecdysozoa</taxon>
        <taxon>Nematoda</taxon>
        <taxon>Enoplea</taxon>
        <taxon>Dorylaimia</taxon>
        <taxon>Trichinellida</taxon>
        <taxon>Trichinellidae</taxon>
        <taxon>Trichinella</taxon>
    </lineage>
</organism>
<name>A0A0V1ICU8_TRIPS</name>
<dbReference type="AlphaFoldDB" id="A0A0V1ICU8"/>
<reference evidence="2 3" key="1">
    <citation type="submission" date="2015-01" db="EMBL/GenBank/DDBJ databases">
        <title>Evolution of Trichinella species and genotypes.</title>
        <authorList>
            <person name="Korhonen P.K."/>
            <person name="Edoardo P."/>
            <person name="Giuseppe L.R."/>
            <person name="Gasser R.B."/>
        </authorList>
    </citation>
    <scope>NUCLEOTIDE SEQUENCE [LARGE SCALE GENOMIC DNA]</scope>
    <source>
        <strain evidence="2">ISS588</strain>
    </source>
</reference>
<keyword evidence="3" id="KW-1185">Reference proteome</keyword>
<evidence type="ECO:0000313" key="2">
    <source>
        <dbReference type="EMBL" id="KRZ20263.1"/>
    </source>
</evidence>
<protein>
    <submittedName>
        <fullName evidence="2">Uncharacterized protein</fullName>
    </submittedName>
</protein>
<gene>
    <name evidence="2" type="ORF">T4B_1963</name>
</gene>
<evidence type="ECO:0000313" key="3">
    <source>
        <dbReference type="Proteomes" id="UP000054805"/>
    </source>
</evidence>
<feature type="region of interest" description="Disordered" evidence="1">
    <location>
        <begin position="1"/>
        <end position="20"/>
    </location>
</feature>
<accession>A0A0V1ICU8</accession>
<dbReference type="EMBL" id="JYDS01000246">
    <property type="protein sequence ID" value="KRZ20263.1"/>
    <property type="molecule type" value="Genomic_DNA"/>
</dbReference>
<dbReference type="Proteomes" id="UP000054805">
    <property type="component" value="Unassembled WGS sequence"/>
</dbReference>
<comment type="caution">
    <text evidence="2">The sequence shown here is derived from an EMBL/GenBank/DDBJ whole genome shotgun (WGS) entry which is preliminary data.</text>
</comment>
<feature type="compositionally biased region" description="Basic residues" evidence="1">
    <location>
        <begin position="7"/>
        <end position="20"/>
    </location>
</feature>
<feature type="non-terminal residue" evidence="2">
    <location>
        <position position="1"/>
    </location>
</feature>
<sequence>LNMVDHNKRKAKRTDSRKKKRESLLNEQCVDLNATSPPAFVCHDVNCQSFMATFCNSLPFGNNLKTVSTRGRTSATLKNFLICVRVLADLLLQHNRFGRKDVKPLEVEFCVKTSAESLQVLHDELNLHVRAREGFDFLLNHRCRAIDGVV</sequence>
<proteinExistence type="predicted"/>